<protein>
    <submittedName>
        <fullName evidence="2">Uncharacterized protein</fullName>
    </submittedName>
</protein>
<organism evidence="2">
    <name type="scientific">uncultured Caudovirales phage</name>
    <dbReference type="NCBI Taxonomy" id="2100421"/>
    <lineage>
        <taxon>Viruses</taxon>
        <taxon>Duplodnaviria</taxon>
        <taxon>Heunggongvirae</taxon>
        <taxon>Uroviricota</taxon>
        <taxon>Caudoviricetes</taxon>
        <taxon>Peduoviridae</taxon>
        <taxon>Maltschvirus</taxon>
        <taxon>Maltschvirus maltsch</taxon>
    </lineage>
</organism>
<evidence type="ECO:0000313" key="3">
    <source>
        <dbReference type="EMBL" id="CAB4186841.1"/>
    </source>
</evidence>
<name>A0A6J5P2B9_9CAUD</name>
<dbReference type="EMBL" id="LR797099">
    <property type="protein sequence ID" value="CAB4186841.1"/>
    <property type="molecule type" value="Genomic_DNA"/>
</dbReference>
<evidence type="ECO:0000313" key="1">
    <source>
        <dbReference type="EMBL" id="CAB4163831.1"/>
    </source>
</evidence>
<gene>
    <name evidence="3" type="ORF">UFOVP1146_187</name>
    <name evidence="4" type="ORF">UFOVP1638_378</name>
    <name evidence="1" type="ORF">UFOVP812_100</name>
    <name evidence="2" type="ORF">UFOVP818_43</name>
</gene>
<accession>A0A6J5P2B9</accession>
<proteinExistence type="predicted"/>
<evidence type="ECO:0000313" key="2">
    <source>
        <dbReference type="EMBL" id="CAB4165483.1"/>
    </source>
</evidence>
<dbReference type="EMBL" id="LR797502">
    <property type="protein sequence ID" value="CAB4221554.1"/>
    <property type="molecule type" value="Genomic_DNA"/>
</dbReference>
<evidence type="ECO:0000313" key="4">
    <source>
        <dbReference type="EMBL" id="CAB4221554.1"/>
    </source>
</evidence>
<reference evidence="2" key="1">
    <citation type="submission" date="2020-04" db="EMBL/GenBank/DDBJ databases">
        <authorList>
            <person name="Chiriac C."/>
            <person name="Salcher M."/>
            <person name="Ghai R."/>
            <person name="Kavagutti S V."/>
        </authorList>
    </citation>
    <scope>NUCLEOTIDE SEQUENCE</scope>
</reference>
<dbReference type="EMBL" id="LR796758">
    <property type="protein sequence ID" value="CAB4163831.1"/>
    <property type="molecule type" value="Genomic_DNA"/>
</dbReference>
<dbReference type="EMBL" id="LR796776">
    <property type="protein sequence ID" value="CAB4165483.1"/>
    <property type="molecule type" value="Genomic_DNA"/>
</dbReference>
<sequence>MNERIRELAKQATKQYSPTYYTQEWIQGFAKSIIEECAGIYCSIDNGNLHMGTDDYLKALHKHFGVEDQVENSNQEHTCPYREEIHGDHKTLCNCDPEQTRQCSQDI</sequence>